<keyword evidence="2" id="KW-0547">Nucleotide-binding</keyword>
<dbReference type="EMBL" id="JACRSN010000032">
    <property type="protein sequence ID" value="MBC8534982.1"/>
    <property type="molecule type" value="Genomic_DNA"/>
</dbReference>
<organism evidence="2 3">
    <name type="scientific">Yeguia hominis</name>
    <dbReference type="NCBI Taxonomy" id="2763662"/>
    <lineage>
        <taxon>Bacteria</taxon>
        <taxon>Bacillati</taxon>
        <taxon>Bacillota</taxon>
        <taxon>Clostridia</taxon>
        <taxon>Eubacteriales</taxon>
        <taxon>Yeguiaceae</taxon>
        <taxon>Yeguia</taxon>
    </lineage>
</organism>
<dbReference type="PANTHER" id="PTHR30121:SF6">
    <property type="entry name" value="SLR6007 PROTEIN"/>
    <property type="match status" value="1"/>
</dbReference>
<feature type="domain" description="TraG P-loop" evidence="1">
    <location>
        <begin position="429"/>
        <end position="732"/>
    </location>
</feature>
<dbReference type="Gene3D" id="3.40.50.300">
    <property type="entry name" value="P-loop containing nucleotide triphosphate hydrolases"/>
    <property type="match status" value="1"/>
</dbReference>
<dbReference type="Proteomes" id="UP000651482">
    <property type="component" value="Unassembled WGS sequence"/>
</dbReference>
<dbReference type="InterPro" id="IPR051162">
    <property type="entry name" value="T4SS_component"/>
</dbReference>
<evidence type="ECO:0000259" key="1">
    <source>
        <dbReference type="Pfam" id="PF19044"/>
    </source>
</evidence>
<accession>A0A926DBT5</accession>
<dbReference type="Pfam" id="PF19044">
    <property type="entry name" value="P-loop_TraG"/>
    <property type="match status" value="1"/>
</dbReference>
<keyword evidence="3" id="KW-1185">Reference proteome</keyword>
<dbReference type="Gene3D" id="1.10.8.730">
    <property type="match status" value="1"/>
</dbReference>
<proteinExistence type="predicted"/>
<dbReference type="RefSeq" id="WP_249320628.1">
    <property type="nucleotide sequence ID" value="NZ_JACRSN010000032.1"/>
</dbReference>
<gene>
    <name evidence="2" type="ORF">IAG03_13560</name>
</gene>
<dbReference type="GO" id="GO:0005524">
    <property type="term" value="F:ATP binding"/>
    <property type="evidence" value="ECO:0007669"/>
    <property type="project" value="UniProtKB-KW"/>
</dbReference>
<evidence type="ECO:0000313" key="2">
    <source>
        <dbReference type="EMBL" id="MBC8534982.1"/>
    </source>
</evidence>
<dbReference type="SUPFAM" id="SSF52540">
    <property type="entry name" value="P-loop containing nucleoside triphosphate hydrolases"/>
    <property type="match status" value="1"/>
</dbReference>
<keyword evidence="2" id="KW-0067">ATP-binding</keyword>
<sequence length="779" mass="88194">MIKSIKAILAQDKEKFKVPRKVQDLIPIKNIWPDGIFKVGNKFSKSFRFSDINYLVASREDKESMFLTYSELLNSLDSGATTKITINNHRLNRSDFEESILMPMKQDGLDEYRKEYNDMLLDKATGANGITQEKYITITVAKKDIEEARAYFARIGADLTAHFANLGSKCVPLNAVERLRILHDFYRPGDEVAFSFDMNRKARLGHDFRDYICPDSIERTADHIKLGEKYARVLFLKDYASYIKDSMFSELTELNRNLMLSIDVIPIPTDEAVREVERLLLGVETNITGWQRRQNQNNNFSAVVPYDMELQRKESKEFLDDLTTRDQRMMFAVVTMVITADTKEQLDLDTETVLSTARKHMCQMATLKYQQTDGLNTVLPIGTRKINAFRTLTTESLAVLMPFKVQEIMDKGGIYFGENAISHNLIMCNKANLLNQSAFLLGVPGSGKSFSAKELITFLILNTNDDILICDPEGEYAPLIEAMGDLGSVIRVSAGGRDRLNAMYMVDGYGENNPIVVKSEFIMSLIEQIDKKGVGPQHKSIIDRCITNVYRNAADTGTIPTLCTLRDMLLEQPEPEAKQIALSLELYTTGSLDIFGKQSNVDLDKRVVVFDIHGLGSQLKPTGLLVITDTMLNRVTLNWKKGKRTHVFIDEFHVVFENEFSAQFFNSAWRQFRKRNAYPTAITQNVEYLLDSVQASTMLSNSEFVVMLNQAASDRGQLAKLLNISNEQMSYITNADAGCGLIKYGSALVPFINRFPQNTKLYQLMTTRPGEGKFARGRD</sequence>
<dbReference type="PANTHER" id="PTHR30121">
    <property type="entry name" value="UNCHARACTERIZED PROTEIN YJGR-RELATED"/>
    <property type="match status" value="1"/>
</dbReference>
<dbReference type="AlphaFoldDB" id="A0A926DBT5"/>
<reference evidence="2" key="1">
    <citation type="submission" date="2020-08" db="EMBL/GenBank/DDBJ databases">
        <title>Genome public.</title>
        <authorList>
            <person name="Liu C."/>
            <person name="Sun Q."/>
        </authorList>
    </citation>
    <scope>NUCLEOTIDE SEQUENCE</scope>
    <source>
        <strain evidence="2">NSJ-40</strain>
    </source>
</reference>
<dbReference type="InterPro" id="IPR043964">
    <property type="entry name" value="P-loop_TraG"/>
</dbReference>
<evidence type="ECO:0000313" key="3">
    <source>
        <dbReference type="Proteomes" id="UP000651482"/>
    </source>
</evidence>
<protein>
    <submittedName>
        <fullName evidence="2">ATP-binding protein</fullName>
    </submittedName>
</protein>
<name>A0A926DBT5_9FIRM</name>
<dbReference type="NCBIfam" id="NF045971">
    <property type="entry name" value="conju_CD1110"/>
    <property type="match status" value="1"/>
</dbReference>
<dbReference type="InterPro" id="IPR027417">
    <property type="entry name" value="P-loop_NTPase"/>
</dbReference>
<comment type="caution">
    <text evidence="2">The sequence shown here is derived from an EMBL/GenBank/DDBJ whole genome shotgun (WGS) entry which is preliminary data.</text>
</comment>